<gene>
    <name evidence="1" type="ORF">EZS28_011687</name>
</gene>
<comment type="caution">
    <text evidence="1">The sequence shown here is derived from an EMBL/GenBank/DDBJ whole genome shotgun (WGS) entry which is preliminary data.</text>
</comment>
<name>A0A5J4WDL7_9EUKA</name>
<protein>
    <submittedName>
        <fullName evidence="1">Uncharacterized protein</fullName>
    </submittedName>
</protein>
<evidence type="ECO:0000313" key="1">
    <source>
        <dbReference type="EMBL" id="KAA6392786.1"/>
    </source>
</evidence>
<evidence type="ECO:0000313" key="2">
    <source>
        <dbReference type="Proteomes" id="UP000324800"/>
    </source>
</evidence>
<dbReference type="EMBL" id="SNRW01002432">
    <property type="protein sequence ID" value="KAA6392786.1"/>
    <property type="molecule type" value="Genomic_DNA"/>
</dbReference>
<accession>A0A5J4WDL7</accession>
<proteinExistence type="predicted"/>
<sequence>MEDNLDSNFIKHELVQNPAIRRLLCASETSRVLQAQTEGSVIFIPIASSLEFSPSIGYEFFRMHTGITDLSGSQRKRRVFSLMGGASATILGDYLILEDRFQGWNVYEPIKIFGSGKLVLFYPRESNTKNSSESDQMKPVEVNIIFVGQQFAILPQKAYDPRQQFIPIQLISQDKPELLEKPYNQNSNLSLNQQQQILQSSIISSPLTDKTQEDSSNNFSNDSFLLSQVDFNVRIFNETVNPPSIKQNIKPNLELIPVSKQKYQHLLQLIQK</sequence>
<organism evidence="1 2">
    <name type="scientific">Streblomastix strix</name>
    <dbReference type="NCBI Taxonomy" id="222440"/>
    <lineage>
        <taxon>Eukaryota</taxon>
        <taxon>Metamonada</taxon>
        <taxon>Preaxostyla</taxon>
        <taxon>Oxymonadida</taxon>
        <taxon>Streblomastigidae</taxon>
        <taxon>Streblomastix</taxon>
    </lineage>
</organism>
<reference evidence="1 2" key="1">
    <citation type="submission" date="2019-03" db="EMBL/GenBank/DDBJ databases">
        <title>Single cell metagenomics reveals metabolic interactions within the superorganism composed of flagellate Streblomastix strix and complex community of Bacteroidetes bacteria on its surface.</title>
        <authorList>
            <person name="Treitli S.C."/>
            <person name="Kolisko M."/>
            <person name="Husnik F."/>
            <person name="Keeling P."/>
            <person name="Hampl V."/>
        </authorList>
    </citation>
    <scope>NUCLEOTIDE SEQUENCE [LARGE SCALE GENOMIC DNA]</scope>
    <source>
        <strain evidence="1">ST1C</strain>
    </source>
</reference>
<dbReference type="AlphaFoldDB" id="A0A5J4WDL7"/>
<dbReference type="Proteomes" id="UP000324800">
    <property type="component" value="Unassembled WGS sequence"/>
</dbReference>